<dbReference type="Gene3D" id="3.40.50.300">
    <property type="entry name" value="P-loop containing nucleotide triphosphate hydrolases"/>
    <property type="match status" value="4"/>
</dbReference>
<evidence type="ECO:0000256" key="8">
    <source>
        <dbReference type="ARBA" id="ARBA00034617"/>
    </source>
</evidence>
<comment type="catalytic activity">
    <reaction evidence="8">
        <text>Couples ATP hydrolysis with the unwinding of duplex DNA by translocating in the 3'-5' direction.</text>
        <dbReference type="EC" id="5.6.2.4"/>
    </reaction>
</comment>
<evidence type="ECO:0000256" key="1">
    <source>
        <dbReference type="ARBA" id="ARBA00009922"/>
    </source>
</evidence>
<organism evidence="14 15">
    <name type="scientific">Clydaea vesicula</name>
    <dbReference type="NCBI Taxonomy" id="447962"/>
    <lineage>
        <taxon>Eukaryota</taxon>
        <taxon>Fungi</taxon>
        <taxon>Fungi incertae sedis</taxon>
        <taxon>Chytridiomycota</taxon>
        <taxon>Chytridiomycota incertae sedis</taxon>
        <taxon>Chytridiomycetes</taxon>
        <taxon>Lobulomycetales</taxon>
        <taxon>Lobulomycetaceae</taxon>
        <taxon>Clydaea</taxon>
    </lineage>
</organism>
<dbReference type="InterPro" id="IPR014017">
    <property type="entry name" value="DNA_helicase_UvrD-like_C"/>
</dbReference>
<dbReference type="GO" id="GO:0005524">
    <property type="term" value="F:ATP binding"/>
    <property type="evidence" value="ECO:0007669"/>
    <property type="project" value="UniProtKB-UniRule"/>
</dbReference>
<reference evidence="14" key="1">
    <citation type="submission" date="2020-05" db="EMBL/GenBank/DDBJ databases">
        <title>Phylogenomic resolution of chytrid fungi.</title>
        <authorList>
            <person name="Stajich J.E."/>
            <person name="Amses K."/>
            <person name="Simmons R."/>
            <person name="Seto K."/>
            <person name="Myers J."/>
            <person name="Bonds A."/>
            <person name="Quandt C.A."/>
            <person name="Barry K."/>
            <person name="Liu P."/>
            <person name="Grigoriev I."/>
            <person name="Longcore J.E."/>
            <person name="James T.Y."/>
        </authorList>
    </citation>
    <scope>NUCLEOTIDE SEQUENCE</scope>
    <source>
        <strain evidence="14">JEL0476</strain>
    </source>
</reference>
<evidence type="ECO:0000256" key="11">
    <source>
        <dbReference type="PROSITE-ProRule" id="PRU00560"/>
    </source>
</evidence>
<keyword evidence="3 11" id="KW-0378">Hydrolase</keyword>
<dbReference type="InterPro" id="IPR027417">
    <property type="entry name" value="P-loop_NTPase"/>
</dbReference>
<dbReference type="PROSITE" id="PS51217">
    <property type="entry name" value="UVRD_HELICASE_CTER"/>
    <property type="match status" value="1"/>
</dbReference>
<comment type="similarity">
    <text evidence="1">Belongs to the helicase family. UvrD subfamily.</text>
</comment>
<dbReference type="InterPro" id="IPR013986">
    <property type="entry name" value="DExx_box_DNA_helicase_dom_sf"/>
</dbReference>
<evidence type="ECO:0000313" key="15">
    <source>
        <dbReference type="Proteomes" id="UP001211065"/>
    </source>
</evidence>
<dbReference type="Pfam" id="PF00580">
    <property type="entry name" value="UvrD-helicase"/>
    <property type="match status" value="1"/>
</dbReference>
<feature type="domain" description="UvrD-like helicase C-terminal" evidence="13">
    <location>
        <begin position="438"/>
        <end position="779"/>
    </location>
</feature>
<dbReference type="Pfam" id="PF13361">
    <property type="entry name" value="UvrD_C"/>
    <property type="match status" value="1"/>
</dbReference>
<proteinExistence type="inferred from homology"/>
<evidence type="ECO:0000256" key="9">
    <source>
        <dbReference type="ARBA" id="ARBA00034808"/>
    </source>
</evidence>
<keyword evidence="2 11" id="KW-0547">Nucleotide-binding</keyword>
<dbReference type="GO" id="GO:0016787">
    <property type="term" value="F:hydrolase activity"/>
    <property type="evidence" value="ECO:0007669"/>
    <property type="project" value="UniProtKB-UniRule"/>
</dbReference>
<protein>
    <recommendedName>
        <fullName evidence="9">DNA 3'-5' helicase</fullName>
        <ecNumber evidence="9">5.6.2.4</ecNumber>
    </recommendedName>
</protein>
<keyword evidence="15" id="KW-1185">Reference proteome</keyword>
<dbReference type="Proteomes" id="UP001211065">
    <property type="component" value="Unassembled WGS sequence"/>
</dbReference>
<dbReference type="GO" id="GO:0003677">
    <property type="term" value="F:DNA binding"/>
    <property type="evidence" value="ECO:0007669"/>
    <property type="project" value="UniProtKB-KW"/>
</dbReference>
<keyword evidence="4 11" id="KW-0347">Helicase</keyword>
<feature type="domain" description="UvrD-like helicase ATP-binding" evidence="12">
    <location>
        <begin position="65"/>
        <end position="437"/>
    </location>
</feature>
<dbReference type="InterPro" id="IPR014016">
    <property type="entry name" value="UvrD-like_ATP-bd"/>
</dbReference>
<evidence type="ECO:0000256" key="5">
    <source>
        <dbReference type="ARBA" id="ARBA00022840"/>
    </source>
</evidence>
<name>A0AAD5U119_9FUNG</name>
<dbReference type="PANTHER" id="PTHR11070">
    <property type="entry name" value="UVRD / RECB / PCRA DNA HELICASE FAMILY MEMBER"/>
    <property type="match status" value="1"/>
</dbReference>
<evidence type="ECO:0000256" key="10">
    <source>
        <dbReference type="ARBA" id="ARBA00048988"/>
    </source>
</evidence>
<evidence type="ECO:0000313" key="14">
    <source>
        <dbReference type="EMBL" id="KAJ3218716.1"/>
    </source>
</evidence>
<sequence>MFCKSANVNFKVRNLLPFNYWYWNKFFYRIQSTAVSKINENLNYHHIVYPNPTHKPTQQHWKDFTVNNDQKNIIEFDHNQPLLVVAGAGTGKTQTLTERIIYLLKVKQISPEKFLIVSFSKEGTANLSKRLEAYFHHIKEPFPLSHSIMTVNSLCYRHLHSNFFRANLEKPIFVETTLEGELDLIRLSILLYLDRLRLKECLEILQLSELDYCWDQVFQEIKLNGEPEEDLIDSFGFSSGFQDLIFEKNFKLSVTLEKFKTRIKYHRWLVSSSCYYSNNELDVLTEYLLLEENINIIRENLTQKKIDPPKILDYTNIFDELFKCWKDTVLLSNTGTHDDVLLFFLDILENPEHQDFLKILQEIYEYTFIDEFQDLNNIQLRILKLILGEKKKLSAFGDDDQSIYEFRGSLGYDLFNNLKKDFTDLTLKRLVYNYRSSKNILQLAEKCVENNTKRVPKTLVVPRERISNYEEPIYVKRCKNQFEEAEYISTQIGHLISAGVNPSEIAVLYRCRKQGNYLPTTYLQEKLKIRNIKYNLIVEQDIFSKPSNAAEFNVLLSFCDKLTGKRITEDQLIMSSTIDNNNEFALKFDFKKDDEIENGLQKYLKILKRIKEKSINYFVNREVKYFEFDFLSVSENFYQEICIVLKEIHNLNNFLVLNSEFCEQEFGNENFYKFLNLLPSSLNQILPLLKNSLKSWLYNSNLQLEKNFLSRDNIFNFDNELLKQLEFKEIYMQSNVDVKIVIQYFNDYEKSPDIEKKSGYQSKFEKSGIWISTIHQAKGLEWPHVFVPHFNREIFKTKKYGPANEPLLNYNLKKSKFEIPTTALKKKRKTVDCKEEESRLSHVAFTRAMKSLYISFIDQNFVRENEKWKMSDIANLDFKDKRL</sequence>
<dbReference type="AlphaFoldDB" id="A0AAD5U119"/>
<dbReference type="GO" id="GO:0000725">
    <property type="term" value="P:recombinational repair"/>
    <property type="evidence" value="ECO:0007669"/>
    <property type="project" value="TreeGrafter"/>
</dbReference>
<accession>A0AAD5U119</accession>
<dbReference type="EMBL" id="JADGJW010000367">
    <property type="protein sequence ID" value="KAJ3218716.1"/>
    <property type="molecule type" value="Genomic_DNA"/>
</dbReference>
<dbReference type="PROSITE" id="PS51198">
    <property type="entry name" value="UVRD_HELICASE_ATP_BIND"/>
    <property type="match status" value="1"/>
</dbReference>
<evidence type="ECO:0000256" key="2">
    <source>
        <dbReference type="ARBA" id="ARBA00022741"/>
    </source>
</evidence>
<evidence type="ECO:0000256" key="3">
    <source>
        <dbReference type="ARBA" id="ARBA00022801"/>
    </source>
</evidence>
<keyword evidence="6" id="KW-0238">DNA-binding</keyword>
<dbReference type="Gene3D" id="1.10.10.160">
    <property type="match status" value="1"/>
</dbReference>
<dbReference type="SUPFAM" id="SSF52540">
    <property type="entry name" value="P-loop containing nucleoside triphosphate hydrolases"/>
    <property type="match status" value="1"/>
</dbReference>
<comment type="caution">
    <text evidence="14">The sequence shown here is derived from an EMBL/GenBank/DDBJ whole genome shotgun (WGS) entry which is preliminary data.</text>
</comment>
<keyword evidence="7" id="KW-0413">Isomerase</keyword>
<dbReference type="GO" id="GO:0043138">
    <property type="term" value="F:3'-5' DNA helicase activity"/>
    <property type="evidence" value="ECO:0007669"/>
    <property type="project" value="UniProtKB-EC"/>
</dbReference>
<evidence type="ECO:0000256" key="6">
    <source>
        <dbReference type="ARBA" id="ARBA00023125"/>
    </source>
</evidence>
<dbReference type="InterPro" id="IPR000212">
    <property type="entry name" value="DNA_helicase_UvrD/REP"/>
</dbReference>
<comment type="catalytic activity">
    <reaction evidence="10">
        <text>ATP + H2O = ADP + phosphate + H(+)</text>
        <dbReference type="Rhea" id="RHEA:13065"/>
        <dbReference type="ChEBI" id="CHEBI:15377"/>
        <dbReference type="ChEBI" id="CHEBI:15378"/>
        <dbReference type="ChEBI" id="CHEBI:30616"/>
        <dbReference type="ChEBI" id="CHEBI:43474"/>
        <dbReference type="ChEBI" id="CHEBI:456216"/>
        <dbReference type="EC" id="5.6.2.4"/>
    </reaction>
</comment>
<evidence type="ECO:0000259" key="12">
    <source>
        <dbReference type="PROSITE" id="PS51198"/>
    </source>
</evidence>
<evidence type="ECO:0000256" key="4">
    <source>
        <dbReference type="ARBA" id="ARBA00022806"/>
    </source>
</evidence>
<dbReference type="PANTHER" id="PTHR11070:SF2">
    <property type="entry name" value="ATP-DEPENDENT DNA HELICASE SRS2"/>
    <property type="match status" value="1"/>
</dbReference>
<evidence type="ECO:0000259" key="13">
    <source>
        <dbReference type="PROSITE" id="PS51217"/>
    </source>
</evidence>
<keyword evidence="5 11" id="KW-0067">ATP-binding</keyword>
<gene>
    <name evidence="14" type="ORF">HK099_004949</name>
</gene>
<feature type="binding site" evidence="11">
    <location>
        <begin position="86"/>
        <end position="93"/>
    </location>
    <ligand>
        <name>ATP</name>
        <dbReference type="ChEBI" id="CHEBI:30616"/>
    </ligand>
</feature>
<evidence type="ECO:0000256" key="7">
    <source>
        <dbReference type="ARBA" id="ARBA00023235"/>
    </source>
</evidence>
<dbReference type="EC" id="5.6.2.4" evidence="9"/>